<keyword evidence="3" id="KW-0813">Transport</keyword>
<dbReference type="NCBIfam" id="NF007399">
    <property type="entry name" value="PRK09928.1"/>
    <property type="match status" value="1"/>
</dbReference>
<protein>
    <submittedName>
        <fullName evidence="10">Choline BCCT transporter BetT</fullName>
    </submittedName>
</protein>
<feature type="transmembrane region" description="Helical" evidence="9">
    <location>
        <begin position="325"/>
        <end position="351"/>
    </location>
</feature>
<evidence type="ECO:0000256" key="2">
    <source>
        <dbReference type="ARBA" id="ARBA00005658"/>
    </source>
</evidence>
<feature type="transmembrane region" description="Helical" evidence="9">
    <location>
        <begin position="210"/>
        <end position="232"/>
    </location>
</feature>
<keyword evidence="6 9" id="KW-1133">Transmembrane helix</keyword>
<evidence type="ECO:0000313" key="10">
    <source>
        <dbReference type="EMBL" id="MCG4617853.1"/>
    </source>
</evidence>
<feature type="transmembrane region" description="Helical" evidence="9">
    <location>
        <begin position="465"/>
        <end position="486"/>
    </location>
</feature>
<dbReference type="Proteomes" id="UP001200537">
    <property type="component" value="Unassembled WGS sequence"/>
</dbReference>
<evidence type="ECO:0000256" key="4">
    <source>
        <dbReference type="ARBA" id="ARBA00022475"/>
    </source>
</evidence>
<comment type="caution">
    <text evidence="10">The sequence shown here is derived from an EMBL/GenBank/DDBJ whole genome shotgun (WGS) entry which is preliminary data.</text>
</comment>
<keyword evidence="7 9" id="KW-0472">Membrane</keyword>
<gene>
    <name evidence="10" type="primary">betT</name>
    <name evidence="10" type="ORF">L0M99_05025</name>
</gene>
<comment type="similarity">
    <text evidence="2">Belongs to the BCCT transporter (TC 2.A.15) family.</text>
</comment>
<feature type="transmembrane region" description="Helical" evidence="9">
    <location>
        <begin position="26"/>
        <end position="47"/>
    </location>
</feature>
<dbReference type="EMBL" id="JAKNHJ010000008">
    <property type="protein sequence ID" value="MCG4617853.1"/>
    <property type="molecule type" value="Genomic_DNA"/>
</dbReference>
<dbReference type="RefSeq" id="WP_238127966.1">
    <property type="nucleotide sequence ID" value="NZ_JAKNHJ010000008.1"/>
</dbReference>
<feature type="transmembrane region" description="Helical" evidence="9">
    <location>
        <begin position="407"/>
        <end position="435"/>
    </location>
</feature>
<dbReference type="InterPro" id="IPR018093">
    <property type="entry name" value="BCCT_CS"/>
</dbReference>
<evidence type="ECO:0000313" key="11">
    <source>
        <dbReference type="Proteomes" id="UP001200537"/>
    </source>
</evidence>
<organism evidence="10 11">
    <name type="scientific">Varibaculum cambriense</name>
    <dbReference type="NCBI Taxonomy" id="184870"/>
    <lineage>
        <taxon>Bacteria</taxon>
        <taxon>Bacillati</taxon>
        <taxon>Actinomycetota</taxon>
        <taxon>Actinomycetes</taxon>
        <taxon>Actinomycetales</taxon>
        <taxon>Actinomycetaceae</taxon>
        <taxon>Varibaculum</taxon>
    </lineage>
</organism>
<evidence type="ECO:0000256" key="5">
    <source>
        <dbReference type="ARBA" id="ARBA00022692"/>
    </source>
</evidence>
<dbReference type="PANTHER" id="PTHR30047">
    <property type="entry name" value="HIGH-AFFINITY CHOLINE TRANSPORT PROTEIN-RELATED"/>
    <property type="match status" value="1"/>
</dbReference>
<accession>A0AAJ1BBM6</accession>
<feature type="transmembrane region" description="Helical" evidence="9">
    <location>
        <begin position="278"/>
        <end position="305"/>
    </location>
</feature>
<comment type="subcellular location">
    <subcellularLocation>
        <location evidence="1">Cell membrane</location>
        <topology evidence="1">Multi-pass membrane protein</topology>
    </subcellularLocation>
</comment>
<evidence type="ECO:0000256" key="3">
    <source>
        <dbReference type="ARBA" id="ARBA00022448"/>
    </source>
</evidence>
<dbReference type="PANTHER" id="PTHR30047:SF7">
    <property type="entry name" value="HIGH-AFFINITY CHOLINE TRANSPORT PROTEIN"/>
    <property type="match status" value="1"/>
</dbReference>
<sequence>MSQSLGETANEPAMPLPENSRQDAKVNFPVFLGSSVGILAIALWALISPTSAAEVLGVAVGAISKWFGWFYIALAAIILVFVFFLGFSRYGETRLGPPNSRPEFSTFSWASMLFAAGIGTDILFFSVAGPVSQYLQPPVGKGETIEAAREATVWTLFHYGITGWGMYALMGMALGYFAYRRKKPLSVRSALYPIFGDKLNGPLGHTVDGAAILGTIFGVATTLGIGVVQLNVGLEILFGIEQGIPAQVGLVILAVAMATVSATTGIHKGIRFLSQLNVVLALFLASWVFITGRTAFLLNAIVMNIGDFVWSFPRRALETFAYSDVSAWMSAWTLFFWAWWVAWASFVGMFLARISRGRTLREFVVGTMLIPFSYVLMWVAIFGNAAIDLIRSGDKSFAEATLKAPEMGFYLLLQQCPAAVFIMGLATFVGLLFYVTSADSGALIMANLSSFLPTVRSDAPGWLRIFWAGVTGLLTIGMLIVGGIPALQNATIIMGLPFSLVMILVMIGLARALKQDRRARQLRAHSARNILAGTGSIAGRLETNWRERLSKTFGQVTPVEAQAYLDKVAEPALRDFAAELNKQGIPAEVVRGDNDPLEQVDLQARIYDRLKLTAFKGPDQFVYRILAVDTANTIYAGSAPSSPRSTRLEVHLPDNDQDYDVMGYSRSAIIHDAFDHFDRYQDYWRINDG</sequence>
<dbReference type="InterPro" id="IPR000060">
    <property type="entry name" value="BCCT_transptr"/>
</dbReference>
<name>A0AAJ1BBM6_9ACTO</name>
<dbReference type="AlphaFoldDB" id="A0AAJ1BBM6"/>
<reference evidence="10" key="1">
    <citation type="submission" date="2022-01" db="EMBL/GenBank/DDBJ databases">
        <title>Collection of gut derived symbiotic bacterial strains cultured from healthy donors.</title>
        <authorList>
            <person name="Lin H."/>
            <person name="Kohout C."/>
            <person name="Waligurski E."/>
            <person name="Pamer E.G."/>
        </authorList>
    </citation>
    <scope>NUCLEOTIDE SEQUENCE</scope>
    <source>
        <strain evidence="10">DFI.7.46</strain>
    </source>
</reference>
<evidence type="ECO:0000256" key="8">
    <source>
        <dbReference type="SAM" id="MobiDB-lite"/>
    </source>
</evidence>
<feature type="transmembrane region" description="Helical" evidence="9">
    <location>
        <begin position="107"/>
        <end position="128"/>
    </location>
</feature>
<proteinExistence type="inferred from homology"/>
<evidence type="ECO:0000256" key="7">
    <source>
        <dbReference type="ARBA" id="ARBA00023136"/>
    </source>
</evidence>
<feature type="transmembrane region" description="Helical" evidence="9">
    <location>
        <begin position="244"/>
        <end position="266"/>
    </location>
</feature>
<evidence type="ECO:0000256" key="1">
    <source>
        <dbReference type="ARBA" id="ARBA00004651"/>
    </source>
</evidence>
<dbReference type="GO" id="GO:0005886">
    <property type="term" value="C:plasma membrane"/>
    <property type="evidence" value="ECO:0007669"/>
    <property type="project" value="UniProtKB-SubCell"/>
</dbReference>
<dbReference type="NCBIfam" id="TIGR00842">
    <property type="entry name" value="bcct"/>
    <property type="match status" value="1"/>
</dbReference>
<dbReference type="PROSITE" id="PS01303">
    <property type="entry name" value="BCCT"/>
    <property type="match status" value="1"/>
</dbReference>
<feature type="transmembrane region" description="Helical" evidence="9">
    <location>
        <begin position="363"/>
        <end position="387"/>
    </location>
</feature>
<dbReference type="GO" id="GO:0022857">
    <property type="term" value="F:transmembrane transporter activity"/>
    <property type="evidence" value="ECO:0007669"/>
    <property type="project" value="InterPro"/>
</dbReference>
<feature type="transmembrane region" description="Helical" evidence="9">
    <location>
        <begin position="156"/>
        <end position="179"/>
    </location>
</feature>
<evidence type="ECO:0000256" key="6">
    <source>
        <dbReference type="ARBA" id="ARBA00022989"/>
    </source>
</evidence>
<keyword evidence="4" id="KW-1003">Cell membrane</keyword>
<dbReference type="Pfam" id="PF02028">
    <property type="entry name" value="BCCT"/>
    <property type="match status" value="1"/>
</dbReference>
<feature type="region of interest" description="Disordered" evidence="8">
    <location>
        <begin position="1"/>
        <end position="20"/>
    </location>
</feature>
<feature type="transmembrane region" description="Helical" evidence="9">
    <location>
        <begin position="492"/>
        <end position="513"/>
    </location>
</feature>
<feature type="transmembrane region" description="Helical" evidence="9">
    <location>
        <begin position="67"/>
        <end position="87"/>
    </location>
</feature>
<evidence type="ECO:0000256" key="9">
    <source>
        <dbReference type="SAM" id="Phobius"/>
    </source>
</evidence>
<keyword evidence="5 9" id="KW-0812">Transmembrane</keyword>